<keyword evidence="3" id="KW-0677">Repeat</keyword>
<dbReference type="GeneID" id="114246770"/>
<feature type="compositionally biased region" description="Basic and acidic residues" evidence="9">
    <location>
        <begin position="359"/>
        <end position="372"/>
    </location>
</feature>
<evidence type="ECO:0000313" key="13">
    <source>
        <dbReference type="RefSeq" id="XP_028035258.1"/>
    </source>
</evidence>
<dbReference type="GO" id="GO:0000978">
    <property type="term" value="F:RNA polymerase II cis-regulatory region sequence-specific DNA binding"/>
    <property type="evidence" value="ECO:0007669"/>
    <property type="project" value="TreeGrafter"/>
</dbReference>
<dbReference type="RefSeq" id="XP_028035258.1">
    <property type="nucleotide sequence ID" value="XM_028179457.1"/>
</dbReference>
<evidence type="ECO:0000313" key="11">
    <source>
        <dbReference type="Proteomes" id="UP000504629"/>
    </source>
</evidence>
<dbReference type="RefSeq" id="XP_028035257.1">
    <property type="nucleotide sequence ID" value="XM_028179456.1"/>
</dbReference>
<evidence type="ECO:0000256" key="4">
    <source>
        <dbReference type="ARBA" id="ARBA00022833"/>
    </source>
</evidence>
<keyword evidence="7" id="KW-0539">Nucleus</keyword>
<accession>A0A6J2K2M9</accession>
<protein>
    <submittedName>
        <fullName evidence="12">Zinc finger protein 668-like isoform X1</fullName>
    </submittedName>
    <submittedName>
        <fullName evidence="13">Zinc finger protein 668-like isoform X2</fullName>
    </submittedName>
</protein>
<dbReference type="Pfam" id="PF00096">
    <property type="entry name" value="zf-C2H2"/>
    <property type="match status" value="1"/>
</dbReference>
<organism evidence="11 12">
    <name type="scientific">Bombyx mandarina</name>
    <name type="common">Wild silk moth</name>
    <name type="synonym">Wild silkworm</name>
    <dbReference type="NCBI Taxonomy" id="7092"/>
    <lineage>
        <taxon>Eukaryota</taxon>
        <taxon>Metazoa</taxon>
        <taxon>Ecdysozoa</taxon>
        <taxon>Arthropoda</taxon>
        <taxon>Hexapoda</taxon>
        <taxon>Insecta</taxon>
        <taxon>Pterygota</taxon>
        <taxon>Neoptera</taxon>
        <taxon>Endopterygota</taxon>
        <taxon>Lepidoptera</taxon>
        <taxon>Glossata</taxon>
        <taxon>Ditrysia</taxon>
        <taxon>Bombycoidea</taxon>
        <taxon>Bombycidae</taxon>
        <taxon>Bombycinae</taxon>
        <taxon>Bombyx</taxon>
    </lineage>
</organism>
<feature type="compositionally biased region" description="Acidic residues" evidence="9">
    <location>
        <begin position="376"/>
        <end position="403"/>
    </location>
</feature>
<feature type="region of interest" description="Disordered" evidence="9">
    <location>
        <begin position="353"/>
        <end position="403"/>
    </location>
</feature>
<evidence type="ECO:0000256" key="2">
    <source>
        <dbReference type="ARBA" id="ARBA00022723"/>
    </source>
</evidence>
<dbReference type="InterPro" id="IPR036236">
    <property type="entry name" value="Znf_C2H2_sf"/>
</dbReference>
<evidence type="ECO:0000256" key="8">
    <source>
        <dbReference type="PROSITE-ProRule" id="PRU00042"/>
    </source>
</evidence>
<sequence>MVTMDELKLEIVADSCCVCGNVSDLQSPEEYDTEAPPGQTPLRMMLLHLNNNKVVPEGRLCSSCIQRTLEAYEFSTALSSSGVPPLSEKIRSLRRKLHELTQKIDVFIVVGGSSLASGGCYNEEDIIMVDKAALAAAAKADDEELERARNARGDTVYQCTVCPASFQRVSEYRTHVESHGRAASHACWTCGAQFATRTALHDHLASHADTTDNTCYVCGTTFQRQSELRRHEAACACRCPSCGAELADRAALSAHAAAAHGVTSRGRPLCPCCFRSFPDGELLAAHLLRHRQAKQFVCGYDSCILRFAARSSLLAHVRKCHGAELPAEPAPPRPPGAACRHCSRTFGSVAAMKRHARVHRDDRASPDLKDELGAESQEEGDEGEVEYLEVETLEDGEVDESVQ</sequence>
<keyword evidence="6" id="KW-0804">Transcription</keyword>
<feature type="domain" description="C2H2-type" evidence="10">
    <location>
        <begin position="296"/>
        <end position="326"/>
    </location>
</feature>
<keyword evidence="5" id="KW-0805">Transcription regulation</keyword>
<dbReference type="PANTHER" id="PTHR24399">
    <property type="entry name" value="ZINC FINGER AND BTB DOMAIN-CONTAINING"/>
    <property type="match status" value="1"/>
</dbReference>
<name>A0A6J2K2M9_BOMMA</name>
<keyword evidence="2" id="KW-0479">Metal-binding</keyword>
<evidence type="ECO:0000256" key="7">
    <source>
        <dbReference type="ARBA" id="ARBA00023242"/>
    </source>
</evidence>
<dbReference type="Proteomes" id="UP000504629">
    <property type="component" value="Unplaced"/>
</dbReference>
<evidence type="ECO:0000256" key="3">
    <source>
        <dbReference type="ARBA" id="ARBA00022737"/>
    </source>
</evidence>
<feature type="domain" description="C2H2-type" evidence="10">
    <location>
        <begin position="337"/>
        <end position="364"/>
    </location>
</feature>
<dbReference type="PROSITE" id="PS00028">
    <property type="entry name" value="ZINC_FINGER_C2H2_1"/>
    <property type="match status" value="6"/>
</dbReference>
<evidence type="ECO:0000256" key="1">
    <source>
        <dbReference type="ARBA" id="ARBA00004123"/>
    </source>
</evidence>
<evidence type="ECO:0000256" key="9">
    <source>
        <dbReference type="SAM" id="MobiDB-lite"/>
    </source>
</evidence>
<keyword evidence="11" id="KW-1185">Reference proteome</keyword>
<proteinExistence type="predicted"/>
<evidence type="ECO:0000256" key="5">
    <source>
        <dbReference type="ARBA" id="ARBA00023015"/>
    </source>
</evidence>
<dbReference type="PROSITE" id="PS50157">
    <property type="entry name" value="ZINC_FINGER_C2H2_2"/>
    <property type="match status" value="4"/>
</dbReference>
<keyword evidence="8" id="KW-0863">Zinc-finger</keyword>
<evidence type="ECO:0000313" key="12">
    <source>
        <dbReference type="RefSeq" id="XP_028035257.1"/>
    </source>
</evidence>
<evidence type="ECO:0000259" key="10">
    <source>
        <dbReference type="PROSITE" id="PS50157"/>
    </source>
</evidence>
<dbReference type="OrthoDB" id="7862877at2759"/>
<reference evidence="12 13" key="1">
    <citation type="submission" date="2025-04" db="UniProtKB">
        <authorList>
            <consortium name="RefSeq"/>
        </authorList>
    </citation>
    <scope>IDENTIFICATION</scope>
    <source>
        <tissue evidence="12 13">Silk gland</tissue>
    </source>
</reference>
<dbReference type="GO" id="GO:0008270">
    <property type="term" value="F:zinc ion binding"/>
    <property type="evidence" value="ECO:0007669"/>
    <property type="project" value="UniProtKB-KW"/>
</dbReference>
<dbReference type="GO" id="GO:0005654">
    <property type="term" value="C:nucleoplasm"/>
    <property type="evidence" value="ECO:0007669"/>
    <property type="project" value="TreeGrafter"/>
</dbReference>
<evidence type="ECO:0000256" key="6">
    <source>
        <dbReference type="ARBA" id="ARBA00023163"/>
    </source>
</evidence>
<dbReference type="AlphaFoldDB" id="A0A6J2K2M9"/>
<dbReference type="GO" id="GO:0001227">
    <property type="term" value="F:DNA-binding transcription repressor activity, RNA polymerase II-specific"/>
    <property type="evidence" value="ECO:0007669"/>
    <property type="project" value="TreeGrafter"/>
</dbReference>
<dbReference type="SMART" id="SM00355">
    <property type="entry name" value="ZnF_C2H2"/>
    <property type="match status" value="7"/>
</dbReference>
<comment type="subcellular location">
    <subcellularLocation>
        <location evidence="1">Nucleus</location>
    </subcellularLocation>
</comment>
<gene>
    <name evidence="12 13" type="primary">LOC114246770</name>
</gene>
<keyword evidence="4" id="KW-0862">Zinc</keyword>
<feature type="domain" description="C2H2-type" evidence="10">
    <location>
        <begin position="157"/>
        <end position="179"/>
    </location>
</feature>
<dbReference type="Gene3D" id="3.30.160.60">
    <property type="entry name" value="Classic Zinc Finger"/>
    <property type="match status" value="2"/>
</dbReference>
<dbReference type="Pfam" id="PF13912">
    <property type="entry name" value="zf-C2H2_6"/>
    <property type="match status" value="1"/>
</dbReference>
<dbReference type="InterPro" id="IPR013087">
    <property type="entry name" value="Znf_C2H2_type"/>
</dbReference>
<feature type="domain" description="C2H2-type" evidence="10">
    <location>
        <begin position="185"/>
        <end position="212"/>
    </location>
</feature>
<dbReference type="SUPFAM" id="SSF57667">
    <property type="entry name" value="beta-beta-alpha zinc fingers"/>
    <property type="match status" value="2"/>
</dbReference>
<dbReference type="KEGG" id="bman:114246770"/>
<dbReference type="PANTHER" id="PTHR24399:SF23">
    <property type="entry name" value="C2H2-TYPE DOMAIN-CONTAINING PROTEIN"/>
    <property type="match status" value="1"/>
</dbReference>